<reference evidence="3" key="1">
    <citation type="submission" date="2023-02" db="EMBL/GenBank/DDBJ databases">
        <title>Actinomadura rubrobrunea NBRC 14622.</title>
        <authorList>
            <person name="Ichikawa N."/>
            <person name="Sato H."/>
            <person name="Tonouchi N."/>
        </authorList>
    </citation>
    <scope>NUCLEOTIDE SEQUENCE</scope>
    <source>
        <strain evidence="3">NBRC 14622</strain>
    </source>
</reference>
<dbReference type="PANTHER" id="PTHR43364:SF4">
    <property type="entry name" value="NAD(P)-LINKED OXIDOREDUCTASE SUPERFAMILY PROTEIN"/>
    <property type="match status" value="1"/>
</dbReference>
<dbReference type="Proteomes" id="UP001165124">
    <property type="component" value="Unassembled WGS sequence"/>
</dbReference>
<evidence type="ECO:0000313" key="3">
    <source>
        <dbReference type="EMBL" id="GLW64273.1"/>
    </source>
</evidence>
<gene>
    <name evidence="3" type="ORF">Arub01_25170</name>
</gene>
<keyword evidence="1" id="KW-0560">Oxidoreductase</keyword>
<proteinExistence type="predicted"/>
<accession>A0A9W6PWH2</accession>
<dbReference type="AlphaFoldDB" id="A0A9W6PWH2"/>
<comment type="caution">
    <text evidence="3">The sequence shown here is derived from an EMBL/GenBank/DDBJ whole genome shotgun (WGS) entry which is preliminary data.</text>
</comment>
<evidence type="ECO:0000313" key="4">
    <source>
        <dbReference type="Proteomes" id="UP001165124"/>
    </source>
</evidence>
<evidence type="ECO:0000256" key="1">
    <source>
        <dbReference type="ARBA" id="ARBA00023002"/>
    </source>
</evidence>
<dbReference type="PANTHER" id="PTHR43364">
    <property type="entry name" value="NADH-SPECIFIC METHYLGLYOXAL REDUCTASE-RELATED"/>
    <property type="match status" value="1"/>
</dbReference>
<dbReference type="InterPro" id="IPR023210">
    <property type="entry name" value="NADP_OxRdtase_dom"/>
</dbReference>
<evidence type="ECO:0000259" key="2">
    <source>
        <dbReference type="Pfam" id="PF00248"/>
    </source>
</evidence>
<dbReference type="InterPro" id="IPR050523">
    <property type="entry name" value="AKR_Detox_Biosynth"/>
</dbReference>
<protein>
    <recommendedName>
        <fullName evidence="2">NADP-dependent oxidoreductase domain-containing protein</fullName>
    </recommendedName>
</protein>
<dbReference type="Gene3D" id="3.20.20.100">
    <property type="entry name" value="NADP-dependent oxidoreductase domain"/>
    <property type="match status" value="1"/>
</dbReference>
<feature type="domain" description="NADP-dependent oxidoreductase" evidence="2">
    <location>
        <begin position="29"/>
        <end position="98"/>
    </location>
</feature>
<dbReference type="GO" id="GO:0005829">
    <property type="term" value="C:cytosol"/>
    <property type="evidence" value="ECO:0007669"/>
    <property type="project" value="TreeGrafter"/>
</dbReference>
<keyword evidence="4" id="KW-1185">Reference proteome</keyword>
<name>A0A9W6PWH2_9ACTN</name>
<dbReference type="Pfam" id="PF00248">
    <property type="entry name" value="Aldo_ket_red"/>
    <property type="match status" value="1"/>
</dbReference>
<dbReference type="GO" id="GO:0016491">
    <property type="term" value="F:oxidoreductase activity"/>
    <property type="evidence" value="ECO:0007669"/>
    <property type="project" value="UniProtKB-KW"/>
</dbReference>
<sequence length="109" mass="11662">MLAGTRSRGGGRHTLRARTDRYAELLYTDESDFDIADAVRAVAGERGVTMARVALAWLLDRPGVVSPIIGAGEVAHLAEAVAATGLTLTDEEKARLEAPYRPHPISGHE</sequence>
<dbReference type="InterPro" id="IPR036812">
    <property type="entry name" value="NAD(P)_OxRdtase_dom_sf"/>
</dbReference>
<dbReference type="SUPFAM" id="SSF51430">
    <property type="entry name" value="NAD(P)-linked oxidoreductase"/>
    <property type="match status" value="1"/>
</dbReference>
<organism evidence="3 4">
    <name type="scientific">Actinomadura rubrobrunea</name>
    <dbReference type="NCBI Taxonomy" id="115335"/>
    <lineage>
        <taxon>Bacteria</taxon>
        <taxon>Bacillati</taxon>
        <taxon>Actinomycetota</taxon>
        <taxon>Actinomycetes</taxon>
        <taxon>Streptosporangiales</taxon>
        <taxon>Thermomonosporaceae</taxon>
        <taxon>Actinomadura</taxon>
    </lineage>
</organism>
<dbReference type="EMBL" id="BSRZ01000004">
    <property type="protein sequence ID" value="GLW64273.1"/>
    <property type="molecule type" value="Genomic_DNA"/>
</dbReference>